<reference evidence="2" key="2">
    <citation type="journal article" date="2024" name="Plant">
        <title>Genomic evolution and insights into agronomic trait innovations of Sesamum species.</title>
        <authorList>
            <person name="Miao H."/>
            <person name="Wang L."/>
            <person name="Qu L."/>
            <person name="Liu H."/>
            <person name="Sun Y."/>
            <person name="Le M."/>
            <person name="Wang Q."/>
            <person name="Wei S."/>
            <person name="Zheng Y."/>
            <person name="Lin W."/>
            <person name="Duan Y."/>
            <person name="Cao H."/>
            <person name="Xiong S."/>
            <person name="Wang X."/>
            <person name="Wei L."/>
            <person name="Li C."/>
            <person name="Ma Q."/>
            <person name="Ju M."/>
            <person name="Zhao R."/>
            <person name="Li G."/>
            <person name="Mu C."/>
            <person name="Tian Q."/>
            <person name="Mei H."/>
            <person name="Zhang T."/>
            <person name="Gao T."/>
            <person name="Zhang H."/>
        </authorList>
    </citation>
    <scope>NUCLEOTIDE SEQUENCE</scope>
    <source>
        <strain evidence="2">3651</strain>
    </source>
</reference>
<sequence>MDSDFNSNSNLDSAFQQDRPPETGGGAADSDAKSGTDAPKHAGQWKANHPTGRRSSPPVLDSHQQVLHCKVRLRTHQEVLFLSVVYGANDQVTMAAVMGETSGICSSA</sequence>
<evidence type="ECO:0000313" key="3">
    <source>
        <dbReference type="Proteomes" id="UP001293254"/>
    </source>
</evidence>
<protein>
    <submittedName>
        <fullName evidence="2">Uncharacterized protein</fullName>
    </submittedName>
</protein>
<comment type="caution">
    <text evidence="2">The sequence shown here is derived from an EMBL/GenBank/DDBJ whole genome shotgun (WGS) entry which is preliminary data.</text>
</comment>
<dbReference type="AlphaFoldDB" id="A0AAE1YX88"/>
<feature type="compositionally biased region" description="Low complexity" evidence="1">
    <location>
        <begin position="1"/>
        <end position="13"/>
    </location>
</feature>
<feature type="compositionally biased region" description="Basic and acidic residues" evidence="1">
    <location>
        <begin position="30"/>
        <end position="40"/>
    </location>
</feature>
<dbReference type="EMBL" id="JACGWO010000001">
    <property type="protein sequence ID" value="KAK4437951.1"/>
    <property type="molecule type" value="Genomic_DNA"/>
</dbReference>
<dbReference type="Proteomes" id="UP001293254">
    <property type="component" value="Unassembled WGS sequence"/>
</dbReference>
<keyword evidence="3" id="KW-1185">Reference proteome</keyword>
<evidence type="ECO:0000313" key="2">
    <source>
        <dbReference type="EMBL" id="KAK4437951.1"/>
    </source>
</evidence>
<name>A0AAE1YX88_9LAMI</name>
<evidence type="ECO:0000256" key="1">
    <source>
        <dbReference type="SAM" id="MobiDB-lite"/>
    </source>
</evidence>
<gene>
    <name evidence="2" type="ORF">Salat_0129200</name>
</gene>
<accession>A0AAE1YX88</accession>
<organism evidence="2 3">
    <name type="scientific">Sesamum alatum</name>
    <dbReference type="NCBI Taxonomy" id="300844"/>
    <lineage>
        <taxon>Eukaryota</taxon>
        <taxon>Viridiplantae</taxon>
        <taxon>Streptophyta</taxon>
        <taxon>Embryophyta</taxon>
        <taxon>Tracheophyta</taxon>
        <taxon>Spermatophyta</taxon>
        <taxon>Magnoliopsida</taxon>
        <taxon>eudicotyledons</taxon>
        <taxon>Gunneridae</taxon>
        <taxon>Pentapetalae</taxon>
        <taxon>asterids</taxon>
        <taxon>lamiids</taxon>
        <taxon>Lamiales</taxon>
        <taxon>Pedaliaceae</taxon>
        <taxon>Sesamum</taxon>
    </lineage>
</organism>
<reference evidence="2" key="1">
    <citation type="submission" date="2020-06" db="EMBL/GenBank/DDBJ databases">
        <authorList>
            <person name="Li T."/>
            <person name="Hu X."/>
            <person name="Zhang T."/>
            <person name="Song X."/>
            <person name="Zhang H."/>
            <person name="Dai N."/>
            <person name="Sheng W."/>
            <person name="Hou X."/>
            <person name="Wei L."/>
        </authorList>
    </citation>
    <scope>NUCLEOTIDE SEQUENCE</scope>
    <source>
        <strain evidence="2">3651</strain>
        <tissue evidence="2">Leaf</tissue>
    </source>
</reference>
<proteinExistence type="predicted"/>
<feature type="region of interest" description="Disordered" evidence="1">
    <location>
        <begin position="1"/>
        <end position="63"/>
    </location>
</feature>